<dbReference type="AlphaFoldDB" id="A0A1J1HY98"/>
<dbReference type="Pfam" id="PF12937">
    <property type="entry name" value="F-box-like"/>
    <property type="match status" value="1"/>
</dbReference>
<name>A0A1J1HY98_9DIPT</name>
<dbReference type="PANTHER" id="PTHR38926:SF72">
    <property type="entry name" value="IM:7136021-RELATED"/>
    <property type="match status" value="1"/>
</dbReference>
<dbReference type="SUPFAM" id="SSF52047">
    <property type="entry name" value="RNI-like"/>
    <property type="match status" value="1"/>
</dbReference>
<feature type="domain" description="F-box" evidence="1">
    <location>
        <begin position="7"/>
        <end position="52"/>
    </location>
</feature>
<dbReference type="SUPFAM" id="SSF81383">
    <property type="entry name" value="F-box domain"/>
    <property type="match status" value="1"/>
</dbReference>
<sequence length="604" mass="69880">MEETNQNKTIYHLPEEIIAKIFKSLNTGSLKSAALACKLWNDIASRMDWKLKLDSGNASEYHDAWIEELLESKRKFVSVKLESKHEWNNRLVDIFEKHGNQVQLLTLYSCTINNMGIFCKILNAMLKLKKIVCLKTSTENGLPTEFAEGNLPQLQKLETLELADCSYNMLGCFEKAQINTFKIYGSYNDEKQDSKILFHFLATQKYIKCLALRQLNEQNCQIFESPIKIENVPFKLKKLSLWNIKLRETPNDYNNLLKFLQFHSNTVEELELRTNYPSFIIEYIFSKFKRLSSLRIDGEIIPKDLSFYQRLEVNPSVKRLIIFCPPKSSDTSKEFYKHIPNVETLVIVAGSVSSMAIASSVFTRLKHLEVPHTYETFDNDFKRLSSLRIDGEIMPEELNFYERLEINPSVKRLIIYFPRRSNDVIKEFYKHIPNVETLVIVAGSVSSMAIASSVFTRLKHLEVPCTNETFGSDVKFPNLRTIYFGCISCPIDWTTLAANNPKVTKIRIETIKGSINYVMMLSQMKLQILDLTAIYTDDNFFKALRENTQDLKLFRIHKDSFEGNLPDLSDIKCLSLNDDAFGDCIRTGEFWDYGDYEDDSNEVL</sequence>
<dbReference type="Proteomes" id="UP000183832">
    <property type="component" value="Unassembled WGS sequence"/>
</dbReference>
<dbReference type="InterPro" id="IPR001810">
    <property type="entry name" value="F-box_dom"/>
</dbReference>
<evidence type="ECO:0000259" key="1">
    <source>
        <dbReference type="PROSITE" id="PS50181"/>
    </source>
</evidence>
<dbReference type="InterPro" id="IPR032675">
    <property type="entry name" value="LRR_dom_sf"/>
</dbReference>
<dbReference type="PANTHER" id="PTHR38926">
    <property type="entry name" value="F-BOX DOMAIN CONTAINING PROTEIN, EXPRESSED"/>
    <property type="match status" value="1"/>
</dbReference>
<dbReference type="SMART" id="SM00256">
    <property type="entry name" value="FBOX"/>
    <property type="match status" value="1"/>
</dbReference>
<accession>A0A1J1HY98</accession>
<proteinExistence type="predicted"/>
<dbReference type="Gene3D" id="1.20.1280.50">
    <property type="match status" value="1"/>
</dbReference>
<dbReference type="STRING" id="568069.A0A1J1HY98"/>
<dbReference type="PROSITE" id="PS50181">
    <property type="entry name" value="FBOX"/>
    <property type="match status" value="1"/>
</dbReference>
<protein>
    <submittedName>
        <fullName evidence="2">CLUMA_CG005866, isoform A</fullName>
    </submittedName>
</protein>
<evidence type="ECO:0000313" key="2">
    <source>
        <dbReference type="EMBL" id="CRK92308.1"/>
    </source>
</evidence>
<dbReference type="EMBL" id="CVRI01000025">
    <property type="protein sequence ID" value="CRK92308.1"/>
    <property type="molecule type" value="Genomic_DNA"/>
</dbReference>
<dbReference type="CDD" id="cd09917">
    <property type="entry name" value="F-box_SF"/>
    <property type="match status" value="1"/>
</dbReference>
<dbReference type="InterPro" id="IPR036047">
    <property type="entry name" value="F-box-like_dom_sf"/>
</dbReference>
<organism evidence="2 3">
    <name type="scientific">Clunio marinus</name>
    <dbReference type="NCBI Taxonomy" id="568069"/>
    <lineage>
        <taxon>Eukaryota</taxon>
        <taxon>Metazoa</taxon>
        <taxon>Ecdysozoa</taxon>
        <taxon>Arthropoda</taxon>
        <taxon>Hexapoda</taxon>
        <taxon>Insecta</taxon>
        <taxon>Pterygota</taxon>
        <taxon>Neoptera</taxon>
        <taxon>Endopterygota</taxon>
        <taxon>Diptera</taxon>
        <taxon>Nematocera</taxon>
        <taxon>Chironomoidea</taxon>
        <taxon>Chironomidae</taxon>
        <taxon>Clunio</taxon>
    </lineage>
</organism>
<gene>
    <name evidence="2" type="ORF">CLUMA_CG005866</name>
</gene>
<keyword evidence="3" id="KW-1185">Reference proteome</keyword>
<dbReference type="Gene3D" id="3.80.10.10">
    <property type="entry name" value="Ribonuclease Inhibitor"/>
    <property type="match status" value="1"/>
</dbReference>
<evidence type="ECO:0000313" key="3">
    <source>
        <dbReference type="Proteomes" id="UP000183832"/>
    </source>
</evidence>
<reference evidence="2 3" key="1">
    <citation type="submission" date="2015-04" db="EMBL/GenBank/DDBJ databases">
        <authorList>
            <person name="Syromyatnikov M.Y."/>
            <person name="Popov V.N."/>
        </authorList>
    </citation>
    <scope>NUCLEOTIDE SEQUENCE [LARGE SCALE GENOMIC DNA]</scope>
</reference>
<dbReference type="OrthoDB" id="7777012at2759"/>